<protein>
    <submittedName>
        <fullName evidence="1">Uncharacterized protein</fullName>
    </submittedName>
</protein>
<comment type="caution">
    <text evidence="1">The sequence shown here is derived from an EMBL/GenBank/DDBJ whole genome shotgun (WGS) entry which is preliminary data.</text>
</comment>
<sequence>MPLVRGILHSTPHILRHTLSLFSGN</sequence>
<organism evidence="1 2">
    <name type="scientific">Pichia kudriavzevii</name>
    <name type="common">Yeast</name>
    <name type="synonym">Issatchenkia orientalis</name>
    <dbReference type="NCBI Taxonomy" id="4909"/>
    <lineage>
        <taxon>Eukaryota</taxon>
        <taxon>Fungi</taxon>
        <taxon>Dikarya</taxon>
        <taxon>Ascomycota</taxon>
        <taxon>Saccharomycotina</taxon>
        <taxon>Pichiomycetes</taxon>
        <taxon>Pichiales</taxon>
        <taxon>Pichiaceae</taxon>
        <taxon>Pichia</taxon>
    </lineage>
</organism>
<name>A0A1V2LMF8_PICKU</name>
<accession>A0A1V2LMF8</accession>
<gene>
    <name evidence="1" type="ORF">BOH78_3430</name>
</gene>
<dbReference type="AlphaFoldDB" id="A0A1V2LMF8"/>
<reference evidence="2" key="1">
    <citation type="journal article" date="2017" name="Genome Announc.">
        <title>Genome sequences of Cyberlindnera fabianii 65, Pichia kudriavzevii 129, and Saccharomyces cerevisiae 131 isolated from fermented masau fruits in Zimbabwe.</title>
        <authorList>
            <person name="van Rijswijck I.M.H."/>
            <person name="Derks M.F.L."/>
            <person name="Abee T."/>
            <person name="de Ridder D."/>
            <person name="Smid E.J."/>
        </authorList>
    </citation>
    <scope>NUCLEOTIDE SEQUENCE [LARGE SCALE GENOMIC DNA]</scope>
    <source>
        <strain evidence="2">129</strain>
    </source>
</reference>
<dbReference type="Proteomes" id="UP000189274">
    <property type="component" value="Unassembled WGS sequence"/>
</dbReference>
<evidence type="ECO:0000313" key="1">
    <source>
        <dbReference type="EMBL" id="ONH73018.1"/>
    </source>
</evidence>
<dbReference type="EMBL" id="MQVM01000017">
    <property type="protein sequence ID" value="ONH73018.1"/>
    <property type="molecule type" value="Genomic_DNA"/>
</dbReference>
<proteinExistence type="predicted"/>
<evidence type="ECO:0000313" key="2">
    <source>
        <dbReference type="Proteomes" id="UP000189274"/>
    </source>
</evidence>